<accession>A0A0P8C9F1</accession>
<dbReference type="Pfam" id="PF03949">
    <property type="entry name" value="Malic_M"/>
    <property type="match status" value="1"/>
</dbReference>
<dbReference type="InterPro" id="IPR012302">
    <property type="entry name" value="Malic_NAD-bd"/>
</dbReference>
<dbReference type="SUPFAM" id="SSF53223">
    <property type="entry name" value="Aminoacid dehydrogenase-like, N-terminal domain"/>
    <property type="match status" value="1"/>
</dbReference>
<dbReference type="PANTHER" id="PTHR43237:SF4">
    <property type="entry name" value="NADP-DEPENDENT MALIC ENZYME"/>
    <property type="match status" value="1"/>
</dbReference>
<dbReference type="PANTHER" id="PTHR43237">
    <property type="entry name" value="NADP-DEPENDENT MALIC ENZYME"/>
    <property type="match status" value="1"/>
</dbReference>
<dbReference type="FunFam" id="3.40.50.10380:FF:000003">
    <property type="entry name" value="NADP-dependent malic enzyme"/>
    <property type="match status" value="1"/>
</dbReference>
<dbReference type="Proteomes" id="UP000050360">
    <property type="component" value="Unassembled WGS sequence"/>
</dbReference>
<evidence type="ECO:0000256" key="1">
    <source>
        <dbReference type="ARBA" id="ARBA00023002"/>
    </source>
</evidence>
<evidence type="ECO:0000313" key="5">
    <source>
        <dbReference type="Proteomes" id="UP000050360"/>
    </source>
</evidence>
<dbReference type="SUPFAM" id="SSF51735">
    <property type="entry name" value="NAD(P)-binding Rossmann-fold domains"/>
    <property type="match status" value="1"/>
</dbReference>
<organism evidence="4 5">
    <name type="scientific">Candidatus Methanoperedens nitratireducens</name>
    <dbReference type="NCBI Taxonomy" id="1392998"/>
    <lineage>
        <taxon>Archaea</taxon>
        <taxon>Methanobacteriati</taxon>
        <taxon>Methanobacteriota</taxon>
        <taxon>Stenosarchaea group</taxon>
        <taxon>Methanomicrobia</taxon>
        <taxon>Methanosarcinales</taxon>
        <taxon>ANME-2 cluster</taxon>
        <taxon>Candidatus Methanoperedentaceae</taxon>
        <taxon>Candidatus Methanoperedens</taxon>
    </lineage>
</organism>
<dbReference type="InterPro" id="IPR003745">
    <property type="entry name" value="DUF166"/>
</dbReference>
<keyword evidence="1 4" id="KW-0560">Oxidoreductase</keyword>
<protein>
    <submittedName>
        <fullName evidence="4">NAD-dependent malic enzyme</fullName>
        <ecNumber evidence="4">1.1.1.38</ecNumber>
    </submittedName>
</protein>
<dbReference type="GO" id="GO:0004470">
    <property type="term" value="F:malic enzyme activity"/>
    <property type="evidence" value="ECO:0007669"/>
    <property type="project" value="InterPro"/>
</dbReference>
<sequence>MISIGVLTRGKYGLRLIENIRNNSGFKVSSLEFPESLPDFIEEPAEFIKGLDLDETFFSNDLIIAYIMHPDLTPEIVRLAGENKAHAVIIAGSAAIAGGRDELLNLSKKYGIHIEIHEICCDIGQSGNNTVTGFATCFGRPQIHITTKDGLISTVKVIRGAPCGSTWHMAKNLVGSKIDEAPAKGGLLVQQYPCRAIRGTKGGIHKAAKFHKEAVEKALKESDYMKGSIYERSLKFHEAHQGKIALKTKVSLKTKDDLSLAYTPGVAQACLQIQSNRDDIYRYTSKGNFVAVVSDGTSVLGLGDLGGYAALPVMEGKAALFKVFAGVDAFPICLDTRDTEEVINTIKNIAPAFGGINLEDIGAPRCFEIEERLKGLLDIPVFHDDQHGAALVMLAGLINALKVVGKKFCDIKVVISGAGAAATASAKLLLDECVRDIIICDSTGIIYEGRARLNPYKEELARLTNKKPDNGKSCRCNERSRCFYRFYQWAG</sequence>
<proteinExistence type="predicted"/>
<name>A0A0P8C9F1_9EURY</name>
<comment type="caution">
    <text evidence="4">The sequence shown here is derived from an EMBL/GenBank/DDBJ whole genome shotgun (WGS) entry which is preliminary data.</text>
</comment>
<dbReference type="InterPro" id="IPR046346">
    <property type="entry name" value="Aminoacid_DH-like_N_sf"/>
</dbReference>
<dbReference type="InterPro" id="IPR051674">
    <property type="entry name" value="Malate_Decarboxylase"/>
</dbReference>
<feature type="domain" description="Malic enzyme N-terminal" evidence="3">
    <location>
        <begin position="241"/>
        <end position="374"/>
    </location>
</feature>
<dbReference type="InterPro" id="IPR036291">
    <property type="entry name" value="NAD(P)-bd_dom_sf"/>
</dbReference>
<dbReference type="Pfam" id="PF02593">
    <property type="entry name" value="DUF166"/>
    <property type="match status" value="1"/>
</dbReference>
<evidence type="ECO:0000313" key="4">
    <source>
        <dbReference type="EMBL" id="KPQ43414.1"/>
    </source>
</evidence>
<dbReference type="EMBL" id="LKCM01000148">
    <property type="protein sequence ID" value="KPQ43414.1"/>
    <property type="molecule type" value="Genomic_DNA"/>
</dbReference>
<dbReference type="GO" id="GO:0051287">
    <property type="term" value="F:NAD binding"/>
    <property type="evidence" value="ECO:0007669"/>
    <property type="project" value="InterPro"/>
</dbReference>
<dbReference type="PATRIC" id="fig|1719120.3.peg.2202"/>
<evidence type="ECO:0000259" key="2">
    <source>
        <dbReference type="SMART" id="SM00919"/>
    </source>
</evidence>
<dbReference type="AlphaFoldDB" id="A0A0P8C9F1"/>
<gene>
    <name evidence="4" type="ORF">MPEBLZ_02017</name>
</gene>
<dbReference type="Pfam" id="PF00390">
    <property type="entry name" value="malic"/>
    <property type="match status" value="1"/>
</dbReference>
<dbReference type="SMART" id="SM00919">
    <property type="entry name" value="Malic_M"/>
    <property type="match status" value="1"/>
</dbReference>
<dbReference type="SMART" id="SM01274">
    <property type="entry name" value="malic"/>
    <property type="match status" value="1"/>
</dbReference>
<dbReference type="EC" id="1.1.1.38" evidence="4"/>
<dbReference type="GO" id="GO:0016616">
    <property type="term" value="F:oxidoreductase activity, acting on the CH-OH group of donors, NAD or NADP as acceptor"/>
    <property type="evidence" value="ECO:0007669"/>
    <property type="project" value="InterPro"/>
</dbReference>
<dbReference type="InterPro" id="IPR012301">
    <property type="entry name" value="Malic_N_dom"/>
</dbReference>
<reference evidence="4 5" key="1">
    <citation type="submission" date="2015-09" db="EMBL/GenBank/DDBJ databases">
        <title>A metagenomics-based metabolic model of nitrate-dependent anaerobic oxidation of methane by Methanoperedens-like archaea.</title>
        <authorList>
            <person name="Arshad A."/>
            <person name="Speth D.R."/>
            <person name="De Graaf R.M."/>
            <person name="Op Den Camp H.J."/>
            <person name="Jetten M.S."/>
            <person name="Welte C.U."/>
        </authorList>
    </citation>
    <scope>NUCLEOTIDE SEQUENCE [LARGE SCALE GENOMIC DNA]</scope>
</reference>
<dbReference type="Gene3D" id="3.40.50.10380">
    <property type="entry name" value="Malic enzyme, N-terminal domain"/>
    <property type="match status" value="1"/>
</dbReference>
<dbReference type="Gene3D" id="3.40.50.720">
    <property type="entry name" value="NAD(P)-binding Rossmann-like Domain"/>
    <property type="match status" value="1"/>
</dbReference>
<dbReference type="InterPro" id="IPR037062">
    <property type="entry name" value="Malic_N_dom_sf"/>
</dbReference>
<feature type="domain" description="Malic enzyme NAD-binding" evidence="2">
    <location>
        <begin position="386"/>
        <end position="491"/>
    </location>
</feature>
<evidence type="ECO:0000259" key="3">
    <source>
        <dbReference type="SMART" id="SM01274"/>
    </source>
</evidence>